<dbReference type="GO" id="GO:0003677">
    <property type="term" value="F:DNA binding"/>
    <property type="evidence" value="ECO:0007669"/>
    <property type="project" value="InterPro"/>
</dbReference>
<dbReference type="PANTHER" id="PTHR33677:SF5">
    <property type="entry name" value="TRANSCRIPTIONAL REPRESSOR FRMR"/>
    <property type="match status" value="1"/>
</dbReference>
<dbReference type="GO" id="GO:0045892">
    <property type="term" value="P:negative regulation of DNA-templated transcription"/>
    <property type="evidence" value="ECO:0007669"/>
    <property type="project" value="UniProtKB-ARBA"/>
</dbReference>
<dbReference type="PANTHER" id="PTHR33677">
    <property type="entry name" value="TRANSCRIPTIONAL REPRESSOR FRMR-RELATED"/>
    <property type="match status" value="1"/>
</dbReference>
<gene>
    <name evidence="2" type="ORF">D0Y50_03725</name>
</gene>
<dbReference type="InterPro" id="IPR038390">
    <property type="entry name" value="Metal_Tscrpt_repr_sf"/>
</dbReference>
<dbReference type="CDD" id="cd10153">
    <property type="entry name" value="RcnR-FrmR-like_DUF156"/>
    <property type="match status" value="1"/>
</dbReference>
<dbReference type="OrthoDB" id="9806052at2"/>
<dbReference type="EMBL" id="CP031769">
    <property type="protein sequence ID" value="AXR05559.1"/>
    <property type="molecule type" value="Genomic_DNA"/>
</dbReference>
<sequence length="91" mass="10135">MAHLIAHKAALQTRVRKIQGQAGALDKLLEQNTDCLKVLQQVAAIKGAVNGLMKQVLEDHIREHIGSRTLTHEERDTEVDALITILNSYLK</sequence>
<protein>
    <submittedName>
        <fullName evidence="2">Metal/formaldehyde-sensitive transcriptional repressor</fullName>
    </submittedName>
</protein>
<dbReference type="RefSeq" id="WP_108568174.1">
    <property type="nucleotide sequence ID" value="NZ_CP031769.1"/>
</dbReference>
<dbReference type="AlphaFoldDB" id="A0A346NJ52"/>
<evidence type="ECO:0000256" key="1">
    <source>
        <dbReference type="ARBA" id="ARBA00005260"/>
    </source>
</evidence>
<name>A0A346NJ52_9ALTE</name>
<evidence type="ECO:0000313" key="3">
    <source>
        <dbReference type="Proteomes" id="UP000262073"/>
    </source>
</evidence>
<accession>A0A346NJ52</accession>
<dbReference type="Gene3D" id="1.20.58.1000">
    <property type="entry name" value="Metal-sensitive repressor, helix protomer"/>
    <property type="match status" value="1"/>
</dbReference>
<proteinExistence type="inferred from homology"/>
<reference evidence="2 3" key="1">
    <citation type="submission" date="2018-08" db="EMBL/GenBank/DDBJ databases">
        <title>Salinimonas sediminis sp. nov., a piezophilic bacterium isolated from a deep-sea sediment sample from the New Britain Trench.</title>
        <authorList>
            <person name="Cao J."/>
        </authorList>
    </citation>
    <scope>NUCLEOTIDE SEQUENCE [LARGE SCALE GENOMIC DNA]</scope>
    <source>
        <strain evidence="2 3">N102</strain>
    </source>
</reference>
<dbReference type="Pfam" id="PF02583">
    <property type="entry name" value="Trns_repr_metal"/>
    <property type="match status" value="1"/>
</dbReference>
<keyword evidence="3" id="KW-1185">Reference proteome</keyword>
<dbReference type="Proteomes" id="UP000262073">
    <property type="component" value="Chromosome"/>
</dbReference>
<dbReference type="KEGG" id="salm:D0Y50_03725"/>
<dbReference type="GO" id="GO:0046872">
    <property type="term" value="F:metal ion binding"/>
    <property type="evidence" value="ECO:0007669"/>
    <property type="project" value="InterPro"/>
</dbReference>
<dbReference type="InterPro" id="IPR003735">
    <property type="entry name" value="Metal_Tscrpt_repr"/>
</dbReference>
<organism evidence="2 3">
    <name type="scientific">Salinimonas sediminis</name>
    <dbReference type="NCBI Taxonomy" id="2303538"/>
    <lineage>
        <taxon>Bacteria</taxon>
        <taxon>Pseudomonadati</taxon>
        <taxon>Pseudomonadota</taxon>
        <taxon>Gammaproteobacteria</taxon>
        <taxon>Alteromonadales</taxon>
        <taxon>Alteromonadaceae</taxon>
        <taxon>Alteromonas/Salinimonas group</taxon>
        <taxon>Salinimonas</taxon>
    </lineage>
</organism>
<evidence type="ECO:0000313" key="2">
    <source>
        <dbReference type="EMBL" id="AXR05559.1"/>
    </source>
</evidence>
<comment type="similarity">
    <text evidence="1">Belongs to the FrmR/RcnR family.</text>
</comment>